<evidence type="ECO:0000313" key="2">
    <source>
        <dbReference type="RefSeq" id="XP_022965218.1"/>
    </source>
</evidence>
<dbReference type="PANTHER" id="PTHR33156:SF9">
    <property type="entry name" value="PROTEIN NUCLEAR FUSION DEFECTIVE 6, CHLOROPLASTIC_MITOCHONDRIAL"/>
    <property type="match status" value="1"/>
</dbReference>
<dbReference type="InterPro" id="IPR043459">
    <property type="entry name" value="NFD6/NOXY2-like"/>
</dbReference>
<reference evidence="2" key="1">
    <citation type="submission" date="2025-08" db="UniProtKB">
        <authorList>
            <consortium name="RefSeq"/>
        </authorList>
    </citation>
    <scope>IDENTIFICATION</scope>
    <source>
        <tissue evidence="2">Young leaves</tissue>
    </source>
</reference>
<sequence>MASACRRIASRISQSSIRTVVRTNSPPKASSSPFTLPFNCTAPSVRRFSLAGAPSELGCVQSLLPFHNAVAGARMISCLSTNSRSCRALSQGTLCCTSPSL</sequence>
<dbReference type="PANTHER" id="PTHR33156">
    <property type="entry name" value="OS02G0230000 PROTEIN"/>
    <property type="match status" value="1"/>
</dbReference>
<organism evidence="1 2">
    <name type="scientific">Cucurbita maxima</name>
    <name type="common">Pumpkin</name>
    <name type="synonym">Winter squash</name>
    <dbReference type="NCBI Taxonomy" id="3661"/>
    <lineage>
        <taxon>Eukaryota</taxon>
        <taxon>Viridiplantae</taxon>
        <taxon>Streptophyta</taxon>
        <taxon>Embryophyta</taxon>
        <taxon>Tracheophyta</taxon>
        <taxon>Spermatophyta</taxon>
        <taxon>Magnoliopsida</taxon>
        <taxon>eudicotyledons</taxon>
        <taxon>Gunneridae</taxon>
        <taxon>Pentapetalae</taxon>
        <taxon>rosids</taxon>
        <taxon>fabids</taxon>
        <taxon>Cucurbitales</taxon>
        <taxon>Cucurbitaceae</taxon>
        <taxon>Cucurbiteae</taxon>
        <taxon>Cucurbita</taxon>
    </lineage>
</organism>
<dbReference type="KEGG" id="cmax:111465140"/>
<dbReference type="GeneID" id="111465140"/>
<protein>
    <submittedName>
        <fullName evidence="2">Uncharacterized protein LOC111465140 isoform X1</fullName>
    </submittedName>
</protein>
<dbReference type="OrthoDB" id="1937908at2759"/>
<dbReference type="RefSeq" id="XP_022965218.1">
    <property type="nucleotide sequence ID" value="XM_023109450.1"/>
</dbReference>
<dbReference type="Proteomes" id="UP000504608">
    <property type="component" value="Unplaced"/>
</dbReference>
<gene>
    <name evidence="2" type="primary">LOC111465140</name>
</gene>
<dbReference type="GO" id="GO:0005739">
    <property type="term" value="C:mitochondrion"/>
    <property type="evidence" value="ECO:0007669"/>
    <property type="project" value="TreeGrafter"/>
</dbReference>
<proteinExistence type="predicted"/>
<name>A0A6J1HN90_CUCMA</name>
<evidence type="ECO:0000313" key="1">
    <source>
        <dbReference type="Proteomes" id="UP000504608"/>
    </source>
</evidence>
<keyword evidence="1" id="KW-1185">Reference proteome</keyword>
<dbReference type="AlphaFoldDB" id="A0A6J1HN90"/>
<accession>A0A6J1HN90</accession>